<feature type="domain" description="Alanyl-transfer RNA synthetases family profile" evidence="13">
    <location>
        <begin position="1"/>
        <end position="705"/>
    </location>
</feature>
<dbReference type="InterPro" id="IPR018163">
    <property type="entry name" value="Thr/Ala-tRNA-synth_IIc_edit"/>
</dbReference>
<dbReference type="Pfam" id="PF07973">
    <property type="entry name" value="tRNA_SAD"/>
    <property type="match status" value="1"/>
</dbReference>
<dbReference type="PANTHER" id="PTHR11777:SF9">
    <property type="entry name" value="ALANINE--TRNA LIGASE, CYTOPLASMIC"/>
    <property type="match status" value="1"/>
</dbReference>
<feature type="binding site" evidence="11">
    <location>
        <position position="564"/>
    </location>
    <ligand>
        <name>Zn(2+)</name>
        <dbReference type="ChEBI" id="CHEBI:29105"/>
    </ligand>
</feature>
<keyword evidence="3 11" id="KW-0436">Ligase</keyword>
<evidence type="ECO:0000256" key="10">
    <source>
        <dbReference type="ARBA" id="ARBA00023146"/>
    </source>
</evidence>
<evidence type="ECO:0000313" key="15">
    <source>
        <dbReference type="Proteomes" id="UP000070483"/>
    </source>
</evidence>
<keyword evidence="12" id="KW-0175">Coiled coil</keyword>
<feature type="binding site" evidence="11">
    <location>
        <position position="662"/>
    </location>
    <ligand>
        <name>Zn(2+)</name>
        <dbReference type="ChEBI" id="CHEBI:29105"/>
    </ligand>
</feature>
<dbReference type="Gene3D" id="6.10.250.550">
    <property type="match status" value="1"/>
</dbReference>
<evidence type="ECO:0000256" key="9">
    <source>
        <dbReference type="ARBA" id="ARBA00022917"/>
    </source>
</evidence>
<evidence type="ECO:0000259" key="13">
    <source>
        <dbReference type="PROSITE" id="PS50860"/>
    </source>
</evidence>
<dbReference type="SUPFAM" id="SSF101353">
    <property type="entry name" value="Putative anticodon-binding domain of alanyl-tRNA synthetase (AlaRS)"/>
    <property type="match status" value="1"/>
</dbReference>
<keyword evidence="7 11" id="KW-0067">ATP-binding</keyword>
<dbReference type="PATRIC" id="fig|157687.3.peg.1910"/>
<dbReference type="InterPro" id="IPR009000">
    <property type="entry name" value="Transl_B-barrel_sf"/>
</dbReference>
<dbReference type="NCBIfam" id="TIGR00344">
    <property type="entry name" value="alaS"/>
    <property type="match status" value="1"/>
</dbReference>
<evidence type="ECO:0000256" key="6">
    <source>
        <dbReference type="ARBA" id="ARBA00022833"/>
    </source>
</evidence>
<dbReference type="Gene3D" id="3.30.980.10">
    <property type="entry name" value="Threonyl-trna Synthetase, Chain A, domain 2"/>
    <property type="match status" value="1"/>
</dbReference>
<keyword evidence="11" id="KW-0963">Cytoplasm</keyword>
<dbReference type="InterPro" id="IPR012947">
    <property type="entry name" value="tRNA_SAD"/>
</dbReference>
<dbReference type="Pfam" id="PF02272">
    <property type="entry name" value="DHHA1"/>
    <property type="match status" value="1"/>
</dbReference>
<dbReference type="FunFam" id="3.30.54.20:FF:000001">
    <property type="entry name" value="Alanine--tRNA ligase"/>
    <property type="match status" value="1"/>
</dbReference>
<dbReference type="InterPro" id="IPR002318">
    <property type="entry name" value="Ala-tRNA-lgiase_IIc"/>
</dbReference>
<keyword evidence="5 11" id="KW-0547">Nucleotide-binding</keyword>
<dbReference type="CDD" id="cd00673">
    <property type="entry name" value="AlaRS_core"/>
    <property type="match status" value="1"/>
</dbReference>
<dbReference type="InterPro" id="IPR018165">
    <property type="entry name" value="Ala-tRNA-synth_IIc_core"/>
</dbReference>
<dbReference type="RefSeq" id="WP_060918462.1">
    <property type="nucleotide sequence ID" value="NZ_KQ960108.1"/>
</dbReference>
<evidence type="ECO:0000256" key="2">
    <source>
        <dbReference type="ARBA" id="ARBA00022555"/>
    </source>
</evidence>
<dbReference type="GO" id="GO:0000049">
    <property type="term" value="F:tRNA binding"/>
    <property type="evidence" value="ECO:0007669"/>
    <property type="project" value="UniProtKB-KW"/>
</dbReference>
<dbReference type="GO" id="GO:0005829">
    <property type="term" value="C:cytosol"/>
    <property type="evidence" value="ECO:0007669"/>
    <property type="project" value="TreeGrafter"/>
</dbReference>
<evidence type="ECO:0000256" key="7">
    <source>
        <dbReference type="ARBA" id="ARBA00022840"/>
    </source>
</evidence>
<proteinExistence type="inferred from homology"/>
<dbReference type="GO" id="GO:0008270">
    <property type="term" value="F:zinc ion binding"/>
    <property type="evidence" value="ECO:0007669"/>
    <property type="project" value="UniProtKB-UniRule"/>
</dbReference>
<dbReference type="Pfam" id="PF01411">
    <property type="entry name" value="tRNA-synt_2c"/>
    <property type="match status" value="1"/>
</dbReference>
<name>A0A133ZZP7_9FUSO</name>
<dbReference type="InterPro" id="IPR018164">
    <property type="entry name" value="Ala-tRNA-synth_IIc_N"/>
</dbReference>
<evidence type="ECO:0000256" key="8">
    <source>
        <dbReference type="ARBA" id="ARBA00022884"/>
    </source>
</evidence>
<dbReference type="STRING" id="157687.HMPREF3180_01912"/>
<dbReference type="EC" id="6.1.1.7" evidence="11"/>
<dbReference type="InterPro" id="IPR045864">
    <property type="entry name" value="aa-tRNA-synth_II/BPL/LPL"/>
</dbReference>
<evidence type="ECO:0000313" key="14">
    <source>
        <dbReference type="EMBL" id="KXB60919.1"/>
    </source>
</evidence>
<evidence type="ECO:0000256" key="5">
    <source>
        <dbReference type="ARBA" id="ARBA00022741"/>
    </source>
</evidence>
<feature type="binding site" evidence="11">
    <location>
        <position position="560"/>
    </location>
    <ligand>
        <name>Zn(2+)</name>
        <dbReference type="ChEBI" id="CHEBI:29105"/>
    </ligand>
</feature>
<dbReference type="InterPro" id="IPR003156">
    <property type="entry name" value="DHHA1_dom"/>
</dbReference>
<comment type="function">
    <text evidence="11">Catalyzes the attachment of alanine to tRNA(Ala) in a two-step reaction: alanine is first activated by ATP to form Ala-AMP and then transferred to the acceptor end of tRNA(Ala). Also edits incorrectly charged Ser-tRNA(Ala) and Gly-tRNA(Ala) via its editing domain.</text>
</comment>
<dbReference type="GO" id="GO:0002161">
    <property type="term" value="F:aminoacyl-tRNA deacylase activity"/>
    <property type="evidence" value="ECO:0007669"/>
    <property type="project" value="TreeGrafter"/>
</dbReference>
<feature type="binding site" evidence="11">
    <location>
        <position position="666"/>
    </location>
    <ligand>
        <name>Zn(2+)</name>
        <dbReference type="ChEBI" id="CHEBI:29105"/>
    </ligand>
</feature>
<dbReference type="Gene3D" id="3.30.930.10">
    <property type="entry name" value="Bira Bifunctional Protein, Domain 2"/>
    <property type="match status" value="1"/>
</dbReference>
<comment type="catalytic activity">
    <reaction evidence="11">
        <text>tRNA(Ala) + L-alanine + ATP = L-alanyl-tRNA(Ala) + AMP + diphosphate</text>
        <dbReference type="Rhea" id="RHEA:12540"/>
        <dbReference type="Rhea" id="RHEA-COMP:9657"/>
        <dbReference type="Rhea" id="RHEA-COMP:9923"/>
        <dbReference type="ChEBI" id="CHEBI:30616"/>
        <dbReference type="ChEBI" id="CHEBI:33019"/>
        <dbReference type="ChEBI" id="CHEBI:57972"/>
        <dbReference type="ChEBI" id="CHEBI:78442"/>
        <dbReference type="ChEBI" id="CHEBI:78497"/>
        <dbReference type="ChEBI" id="CHEBI:456215"/>
        <dbReference type="EC" id="6.1.1.7"/>
    </reaction>
</comment>
<dbReference type="SUPFAM" id="SSF50447">
    <property type="entry name" value="Translation proteins"/>
    <property type="match status" value="1"/>
</dbReference>
<dbReference type="PROSITE" id="PS50860">
    <property type="entry name" value="AA_TRNA_LIGASE_II_ALA"/>
    <property type="match status" value="1"/>
</dbReference>
<comment type="subcellular location">
    <subcellularLocation>
        <location evidence="11">Cytoplasm</location>
    </subcellularLocation>
</comment>
<protein>
    <recommendedName>
        <fullName evidence="11">Alanine--tRNA ligase</fullName>
        <ecNumber evidence="11">6.1.1.7</ecNumber>
    </recommendedName>
    <alternativeName>
        <fullName evidence="11">Alanyl-tRNA synthetase</fullName>
        <shortName evidence="11">AlaRS</shortName>
    </alternativeName>
</protein>
<dbReference type="FunFam" id="3.30.980.10:FF:000004">
    <property type="entry name" value="Alanine--tRNA ligase, cytoplasmic"/>
    <property type="match status" value="1"/>
</dbReference>
<dbReference type="Gene3D" id="2.40.30.130">
    <property type="match status" value="1"/>
</dbReference>
<dbReference type="PANTHER" id="PTHR11777">
    <property type="entry name" value="ALANYL-TRNA SYNTHETASE"/>
    <property type="match status" value="1"/>
</dbReference>
<evidence type="ECO:0000256" key="11">
    <source>
        <dbReference type="HAMAP-Rule" id="MF_00036"/>
    </source>
</evidence>
<reference evidence="15" key="1">
    <citation type="submission" date="2016-01" db="EMBL/GenBank/DDBJ databases">
        <authorList>
            <person name="Mitreva M."/>
            <person name="Pepin K.H."/>
            <person name="Mihindukulasuriya K.A."/>
            <person name="Fulton R."/>
            <person name="Fronick C."/>
            <person name="O'Laughlin M."/>
            <person name="Miner T."/>
            <person name="Herter B."/>
            <person name="Rosa B.A."/>
            <person name="Cordes M."/>
            <person name="Tomlinson C."/>
            <person name="Wollam A."/>
            <person name="Palsikar V.B."/>
            <person name="Mardis E.R."/>
            <person name="Wilson R.K."/>
        </authorList>
    </citation>
    <scope>NUCLEOTIDE SEQUENCE [LARGE SCALE GENOMIC DNA]</scope>
    <source>
        <strain evidence="15">KA00185</strain>
    </source>
</reference>
<dbReference type="Gene3D" id="3.30.54.20">
    <property type="match status" value="1"/>
</dbReference>
<comment type="domain">
    <text evidence="11">Consists of three domains; the N-terminal catalytic domain, the editing domain and the C-terminal C-Ala domain. The editing domain removes incorrectly charged amino acids, while the C-Ala domain, along with tRNA(Ala), serves as a bridge to cooperatively bring together the editing and aminoacylation centers thus stimulating deacylation of misacylated tRNAs.</text>
</comment>
<dbReference type="GO" id="GO:0006419">
    <property type="term" value="P:alanyl-tRNA aminoacylation"/>
    <property type="evidence" value="ECO:0007669"/>
    <property type="project" value="UniProtKB-UniRule"/>
</dbReference>
<dbReference type="EMBL" id="LSDD01000147">
    <property type="protein sequence ID" value="KXB60919.1"/>
    <property type="molecule type" value="Genomic_DNA"/>
</dbReference>
<keyword evidence="15" id="KW-1185">Reference proteome</keyword>
<keyword evidence="10 11" id="KW-0030">Aminoacyl-tRNA synthetase</keyword>
<dbReference type="Gene3D" id="3.10.310.40">
    <property type="match status" value="1"/>
</dbReference>
<dbReference type="InterPro" id="IPR018162">
    <property type="entry name" value="Ala-tRNA-ligase_IIc_anticod-bd"/>
</dbReference>
<dbReference type="SUPFAM" id="SSF55186">
    <property type="entry name" value="ThrRS/AlaRS common domain"/>
    <property type="match status" value="1"/>
</dbReference>
<keyword evidence="4 11" id="KW-0479">Metal-binding</keyword>
<evidence type="ECO:0000256" key="1">
    <source>
        <dbReference type="ARBA" id="ARBA00008226"/>
    </source>
</evidence>
<dbReference type="InterPro" id="IPR050058">
    <property type="entry name" value="Ala-tRNA_ligase"/>
</dbReference>
<dbReference type="Proteomes" id="UP000070483">
    <property type="component" value="Unassembled WGS sequence"/>
</dbReference>
<dbReference type="SMART" id="SM00863">
    <property type="entry name" value="tRNA_SAD"/>
    <property type="match status" value="1"/>
</dbReference>
<feature type="coiled-coil region" evidence="12">
    <location>
        <begin position="728"/>
        <end position="755"/>
    </location>
</feature>
<dbReference type="AlphaFoldDB" id="A0A133ZZP7"/>
<keyword evidence="8 11" id="KW-0694">RNA-binding</keyword>
<comment type="cofactor">
    <cofactor evidence="11">
        <name>Zn(2+)</name>
        <dbReference type="ChEBI" id="CHEBI:29105"/>
    </cofactor>
    <text evidence="11">Binds 1 zinc ion per subunit.</text>
</comment>
<evidence type="ECO:0000256" key="3">
    <source>
        <dbReference type="ARBA" id="ARBA00022598"/>
    </source>
</evidence>
<accession>A0A133ZZP7</accession>
<dbReference type="OrthoDB" id="9803884at2"/>
<keyword evidence="2 11" id="KW-0820">tRNA-binding</keyword>
<dbReference type="SUPFAM" id="SSF55681">
    <property type="entry name" value="Class II aaRS and biotin synthetases"/>
    <property type="match status" value="1"/>
</dbReference>
<sequence length="871" mass="98394">MTGNEIRKSFVDFFKSKEHKHFESASLIPDDKSLLLTVAGMVPFKPFFLGEKEAPFPRITTYQKCIRTNDLENVGRTPRHHTFFEMLGNFSFGDYFKKEAIEWSWEYITKVLKLDPERLYVSVYKTDDEAYEIWNKEIGVPEDRIVRLGEEDNWWAAGPVGSCGPCSEIYYDTQNMGKNNEEINCKPGDEGDRFLEIWNLVFTEWNRLEDGSLVPLPEKNIDTGAGLERIASVVQKKDNNFETDIFMPIIKGIEKVLDIKKEEFEITVKVIADHIRASVFLIADGVLPSNEGRGYILRKIIRRAFGAGIVAKQKLDITKDDLFLYKLVPYVVENMKEAYPELVEKQEYIEKVLRLEQERFALTLKNGIEMLTEEIEKMDKEGTKKLSADASFKLYDTFGLPFELTGLILENQGYEVSEEEFNQKLEEQVKRSKNSRVTVSDMIKDDFIDKFFEEHGKTEFTGYEKFKDEGKILHIAKSEGISGYEVIFDRTPFYAESGGQVADTGIITSGEFEGKVVNVVKKHDVFIHQVEIVKGIAPSVGAEVKMKIDADRRKDIQRNHTATHILHKVLRENLGTHVEQSGSLVDDEKLRFDFSHYEAIEPEMIEKIEKAVNDIILSNLKVKIDFENIEDAKKRGAMALFSDKYGDVVRVVEIDGYSIELCGGAHVKSTGEIGLFNIESESGIASGTRRITATTGHKSLDYVNKLEEKLRKVAGMLKTDGKNVVDVVEKYIAEAKSIVKEYEQLQTKLVKYEINELLENVDEINGVKVLKAAFTNKDVNELKEIVDRGKEKLQSGIIILGTNNDGKAIFVVGVTKDLISKVKAGEIVKVAAQVAGGNGGGRPDFAQAGGKDGNAVKEAVDKAFEFVNEKL</sequence>
<evidence type="ECO:0000256" key="12">
    <source>
        <dbReference type="SAM" id="Coils"/>
    </source>
</evidence>
<gene>
    <name evidence="11" type="primary">alaS</name>
    <name evidence="14" type="ORF">HMPREF3180_01912</name>
</gene>
<dbReference type="GO" id="GO:0005524">
    <property type="term" value="F:ATP binding"/>
    <property type="evidence" value="ECO:0007669"/>
    <property type="project" value="UniProtKB-UniRule"/>
</dbReference>
<dbReference type="InterPro" id="IPR023033">
    <property type="entry name" value="Ala_tRNA_ligase_euk/bac"/>
</dbReference>
<organism evidence="14 15">
    <name type="scientific">Leptotrichia wadei</name>
    <dbReference type="NCBI Taxonomy" id="157687"/>
    <lineage>
        <taxon>Bacteria</taxon>
        <taxon>Fusobacteriati</taxon>
        <taxon>Fusobacteriota</taxon>
        <taxon>Fusobacteriia</taxon>
        <taxon>Fusobacteriales</taxon>
        <taxon>Leptotrichiaceae</taxon>
        <taxon>Leptotrichia</taxon>
    </lineage>
</organism>
<dbReference type="HAMAP" id="MF_00036_B">
    <property type="entry name" value="Ala_tRNA_synth_B"/>
    <property type="match status" value="1"/>
</dbReference>
<evidence type="ECO:0000256" key="4">
    <source>
        <dbReference type="ARBA" id="ARBA00022723"/>
    </source>
</evidence>
<keyword evidence="6 11" id="KW-0862">Zinc</keyword>
<keyword evidence="9 11" id="KW-0648">Protein biosynthesis</keyword>
<dbReference type="GO" id="GO:0004813">
    <property type="term" value="F:alanine-tRNA ligase activity"/>
    <property type="evidence" value="ECO:0007669"/>
    <property type="project" value="UniProtKB-UniRule"/>
</dbReference>
<dbReference type="PRINTS" id="PR00980">
    <property type="entry name" value="TRNASYNTHALA"/>
</dbReference>
<dbReference type="FunFam" id="3.30.930.10:FF:000004">
    <property type="entry name" value="Alanine--tRNA ligase"/>
    <property type="match status" value="1"/>
</dbReference>
<dbReference type="FunFam" id="3.10.310.40:FF:000001">
    <property type="entry name" value="Alanine--tRNA ligase"/>
    <property type="match status" value="1"/>
</dbReference>
<comment type="caution">
    <text evidence="14">The sequence shown here is derived from an EMBL/GenBank/DDBJ whole genome shotgun (WGS) entry which is preliminary data.</text>
</comment>
<comment type="similarity">
    <text evidence="1 11">Belongs to the class-II aminoacyl-tRNA synthetase family.</text>
</comment>